<evidence type="ECO:0000313" key="1">
    <source>
        <dbReference type="EMBL" id="MBB3665981.1"/>
    </source>
</evidence>
<dbReference type="EMBL" id="JACIBS010000009">
    <property type="protein sequence ID" value="MBB3665981.1"/>
    <property type="molecule type" value="Genomic_DNA"/>
</dbReference>
<comment type="caution">
    <text evidence="1">The sequence shown here is derived from an EMBL/GenBank/DDBJ whole genome shotgun (WGS) entry which is preliminary data.</text>
</comment>
<gene>
    <name evidence="1" type="ORF">FB384_004940</name>
</gene>
<dbReference type="AlphaFoldDB" id="A0A839XTF1"/>
<name>A0A839XTF1_9PSEU</name>
<proteinExistence type="predicted"/>
<dbReference type="Proteomes" id="UP000564573">
    <property type="component" value="Unassembled WGS sequence"/>
</dbReference>
<evidence type="ECO:0000313" key="2">
    <source>
        <dbReference type="Proteomes" id="UP000564573"/>
    </source>
</evidence>
<keyword evidence="2" id="KW-1185">Reference proteome</keyword>
<sequence length="70" mass="7533">MLSGWTKCPFSSCHSAGSRALSDTIRAISDGGCLGKGKAPRHHPGGLKAFARPFPHQSHEKVNTCQWELS</sequence>
<protein>
    <submittedName>
        <fullName evidence="1">Uncharacterized protein</fullName>
    </submittedName>
</protein>
<reference evidence="1 2" key="1">
    <citation type="submission" date="2020-08" db="EMBL/GenBank/DDBJ databases">
        <title>Sequencing the genomes of 1000 actinobacteria strains.</title>
        <authorList>
            <person name="Klenk H.-P."/>
        </authorList>
    </citation>
    <scope>NUCLEOTIDE SEQUENCE [LARGE SCALE GENOMIC DNA]</scope>
    <source>
        <strain evidence="1 2">DSM 45267</strain>
    </source>
</reference>
<accession>A0A839XTF1</accession>
<organism evidence="1 2">
    <name type="scientific">Prauserella sediminis</name>
    <dbReference type="NCBI Taxonomy" id="577680"/>
    <lineage>
        <taxon>Bacteria</taxon>
        <taxon>Bacillati</taxon>
        <taxon>Actinomycetota</taxon>
        <taxon>Actinomycetes</taxon>
        <taxon>Pseudonocardiales</taxon>
        <taxon>Pseudonocardiaceae</taxon>
        <taxon>Prauserella</taxon>
        <taxon>Prauserella salsuginis group</taxon>
    </lineage>
</organism>